<evidence type="ECO:0000313" key="3">
    <source>
        <dbReference type="RefSeq" id="XP_022747946.1"/>
    </source>
</evidence>
<dbReference type="SUPFAM" id="SSF56672">
    <property type="entry name" value="DNA/RNA polymerases"/>
    <property type="match status" value="1"/>
</dbReference>
<protein>
    <submittedName>
        <fullName evidence="3">Uncharacterized protein LOC111297513</fullName>
    </submittedName>
</protein>
<dbReference type="InterPro" id="IPR043502">
    <property type="entry name" value="DNA/RNA_pol_sf"/>
</dbReference>
<accession>A0A6P5Z6F9</accession>
<dbReference type="Proteomes" id="UP000515121">
    <property type="component" value="Unplaced"/>
</dbReference>
<dbReference type="AlphaFoldDB" id="A0A6P5Z6F9"/>
<sequence length="122" mass="14481">MTLVEEDLEENEKELVEENQNLKEEAKLRWMLTIYCSKDLDIMIRGLSMMVTTILTHLCLRKVTSWSTTDEGYLTLHRPYPKIYSTQQDDLLDQLHGTTIFSKIDRCSGYHQIRIKPEDEWK</sequence>
<gene>
    <name evidence="3" type="primary">LOC111297513</name>
</gene>
<reference evidence="3" key="1">
    <citation type="submission" date="2025-08" db="UniProtKB">
        <authorList>
            <consortium name="RefSeq"/>
        </authorList>
    </citation>
    <scope>IDENTIFICATION</scope>
    <source>
        <tissue evidence="3">Fruit stalk</tissue>
    </source>
</reference>
<evidence type="ECO:0000256" key="1">
    <source>
        <dbReference type="SAM" id="Coils"/>
    </source>
</evidence>
<dbReference type="GeneID" id="111297513"/>
<dbReference type="InterPro" id="IPR043128">
    <property type="entry name" value="Rev_trsase/Diguanyl_cyclase"/>
</dbReference>
<feature type="coiled-coil region" evidence="1">
    <location>
        <begin position="1"/>
        <end position="29"/>
    </location>
</feature>
<keyword evidence="1" id="KW-0175">Coiled coil</keyword>
<name>A0A6P5Z6F9_DURZI</name>
<dbReference type="OrthoDB" id="1924993at2759"/>
<dbReference type="RefSeq" id="XP_022747946.1">
    <property type="nucleotide sequence ID" value="XM_022892211.1"/>
</dbReference>
<keyword evidence="2" id="KW-1185">Reference proteome</keyword>
<dbReference type="Gene3D" id="3.10.10.10">
    <property type="entry name" value="HIV Type 1 Reverse Transcriptase, subunit A, domain 1"/>
    <property type="match status" value="1"/>
</dbReference>
<dbReference type="KEGG" id="dzi:111297513"/>
<evidence type="ECO:0000313" key="2">
    <source>
        <dbReference type="Proteomes" id="UP000515121"/>
    </source>
</evidence>
<proteinExistence type="predicted"/>
<dbReference type="Gene3D" id="3.30.70.270">
    <property type="match status" value="1"/>
</dbReference>
<organism evidence="2 3">
    <name type="scientific">Durio zibethinus</name>
    <name type="common">Durian</name>
    <dbReference type="NCBI Taxonomy" id="66656"/>
    <lineage>
        <taxon>Eukaryota</taxon>
        <taxon>Viridiplantae</taxon>
        <taxon>Streptophyta</taxon>
        <taxon>Embryophyta</taxon>
        <taxon>Tracheophyta</taxon>
        <taxon>Spermatophyta</taxon>
        <taxon>Magnoliopsida</taxon>
        <taxon>eudicotyledons</taxon>
        <taxon>Gunneridae</taxon>
        <taxon>Pentapetalae</taxon>
        <taxon>rosids</taxon>
        <taxon>malvids</taxon>
        <taxon>Malvales</taxon>
        <taxon>Malvaceae</taxon>
        <taxon>Helicteroideae</taxon>
        <taxon>Durio</taxon>
    </lineage>
</organism>